<organism evidence="1 2">
    <name type="scientific">Nocardia seriolae</name>
    <dbReference type="NCBI Taxonomy" id="37332"/>
    <lineage>
        <taxon>Bacteria</taxon>
        <taxon>Bacillati</taxon>
        <taxon>Actinomycetota</taxon>
        <taxon>Actinomycetes</taxon>
        <taxon>Mycobacteriales</taxon>
        <taxon>Nocardiaceae</taxon>
        <taxon>Nocardia</taxon>
    </lineage>
</organism>
<reference evidence="1 2" key="1">
    <citation type="submission" date="2016-10" db="EMBL/GenBank/DDBJ databases">
        <title>Genome sequence of Nocardia seriolae strain EM150506, isolated from Anguila japonica.</title>
        <authorList>
            <person name="Han H.-J."/>
        </authorList>
    </citation>
    <scope>NUCLEOTIDE SEQUENCE [LARGE SCALE GENOMIC DNA]</scope>
    <source>
        <strain evidence="1 2">EM150506</strain>
    </source>
</reference>
<proteinExistence type="predicted"/>
<protein>
    <recommendedName>
        <fullName evidence="3">Secreted protein</fullName>
    </recommendedName>
</protein>
<gene>
    <name evidence="1" type="ORF">NS506_07182</name>
</gene>
<dbReference type="KEGG" id="nsr:NS506_07182"/>
<evidence type="ECO:0000313" key="1">
    <source>
        <dbReference type="EMBL" id="APB01207.1"/>
    </source>
</evidence>
<evidence type="ECO:0008006" key="3">
    <source>
        <dbReference type="Google" id="ProtNLM"/>
    </source>
</evidence>
<sequence length="132" mass="13956">MMAFRGSGVATAEVLSLSVTVGDYNHGESWDIGAHTSGCTGPTWILDNGTAIGKSPFEAIRPYCENGGQWMGVQWRPTTVGAHHIVVEQRNTDGTVTSSMSKDVEVKQFPCPLIDSGSAGYIACSVVSGSKF</sequence>
<name>A0ABC8B457_9NOCA</name>
<accession>A0ABC8B457</accession>
<dbReference type="AlphaFoldDB" id="A0ABC8B457"/>
<evidence type="ECO:0000313" key="2">
    <source>
        <dbReference type="Proteomes" id="UP000180166"/>
    </source>
</evidence>
<dbReference type="Proteomes" id="UP000180166">
    <property type="component" value="Chromosome"/>
</dbReference>
<dbReference type="EMBL" id="CP017839">
    <property type="protein sequence ID" value="APB01207.1"/>
    <property type="molecule type" value="Genomic_DNA"/>
</dbReference>